<name>A0ABX0YEQ2_9PSED</name>
<proteinExistence type="predicted"/>
<comment type="caution">
    <text evidence="1">The sequence shown here is derived from an EMBL/GenBank/DDBJ whole genome shotgun (WGS) entry which is preliminary data.</text>
</comment>
<accession>A0ABX0YEQ2</accession>
<evidence type="ECO:0000313" key="1">
    <source>
        <dbReference type="EMBL" id="NJP01820.1"/>
    </source>
</evidence>
<reference evidence="1 2" key="1">
    <citation type="submission" date="2020-03" db="EMBL/GenBank/DDBJ databases">
        <authorList>
            <person name="Wang L."/>
            <person name="He N."/>
            <person name="Li Y."/>
            <person name="Fang Y."/>
            <person name="Zhang F."/>
        </authorList>
    </citation>
    <scope>NUCLEOTIDE SEQUENCE [LARGE SCALE GENOMIC DNA]</scope>
    <source>
        <strain evidence="2">hsmgli-8</strain>
    </source>
</reference>
<dbReference type="Proteomes" id="UP000746535">
    <property type="component" value="Unassembled WGS sequence"/>
</dbReference>
<keyword evidence="1" id="KW-0449">Lipoprotein</keyword>
<dbReference type="Pfam" id="PF07119">
    <property type="entry name" value="DUF1375"/>
    <property type="match status" value="1"/>
</dbReference>
<evidence type="ECO:0000313" key="2">
    <source>
        <dbReference type="Proteomes" id="UP000746535"/>
    </source>
</evidence>
<protein>
    <submittedName>
        <fullName evidence="1">YceK/YidQ family lipoprotein</fullName>
    </submittedName>
</protein>
<organism evidence="1 2">
    <name type="scientific">Pseudomonas quercus</name>
    <dbReference type="NCBI Taxonomy" id="2722792"/>
    <lineage>
        <taxon>Bacteria</taxon>
        <taxon>Pseudomonadati</taxon>
        <taxon>Pseudomonadota</taxon>
        <taxon>Gammaproteobacteria</taxon>
        <taxon>Pseudomonadales</taxon>
        <taxon>Pseudomonadaceae</taxon>
        <taxon>Pseudomonas</taxon>
    </lineage>
</organism>
<sequence>MKTKAIAIIIFLLEGCGTIKTNIADDSSIASKLALRKTNCGVIPRIYSGVAYNWCTLDASPTSLRGWNPTLESTLLDAALSGVADTLALPYTLPLQLREGSINLTR</sequence>
<dbReference type="RefSeq" id="WP_168084394.1">
    <property type="nucleotide sequence ID" value="NZ_JAAVJI010000007.1"/>
</dbReference>
<dbReference type="EMBL" id="JAAVJI010000007">
    <property type="protein sequence ID" value="NJP01820.1"/>
    <property type="molecule type" value="Genomic_DNA"/>
</dbReference>
<dbReference type="InterPro" id="IPR010780">
    <property type="entry name" value="DUF1375"/>
</dbReference>
<gene>
    <name evidence="1" type="ORF">HBH25_13275</name>
</gene>
<keyword evidence="2" id="KW-1185">Reference proteome</keyword>